<dbReference type="InterPro" id="IPR004686">
    <property type="entry name" value="Mtc"/>
</dbReference>
<dbReference type="GO" id="GO:0140300">
    <property type="term" value="P:serine import into mitochondrion"/>
    <property type="evidence" value="ECO:0007669"/>
    <property type="project" value="TreeGrafter"/>
</dbReference>
<keyword evidence="7" id="KW-0496">Mitochondrion</keyword>
<evidence type="ECO:0000313" key="9">
    <source>
        <dbReference type="EMBL" id="KAA0189863.1"/>
    </source>
</evidence>
<keyword evidence="10" id="KW-1185">Reference proteome</keyword>
<evidence type="ECO:0000256" key="1">
    <source>
        <dbReference type="ARBA" id="ARBA00004225"/>
    </source>
</evidence>
<proteinExistence type="inferred from homology"/>
<name>A0A8E0RWA4_9TREM</name>
<dbReference type="OrthoDB" id="6608471at2759"/>
<evidence type="ECO:0000256" key="4">
    <source>
        <dbReference type="ARBA" id="ARBA00022692"/>
    </source>
</evidence>
<comment type="similarity">
    <text evidence="2">Belongs to the sideroflexin family.</text>
</comment>
<accession>A0A8E0RWA4</accession>
<evidence type="ECO:0000256" key="6">
    <source>
        <dbReference type="ARBA" id="ARBA00022989"/>
    </source>
</evidence>
<comment type="caution">
    <text evidence="9">The sequence shown here is derived from an EMBL/GenBank/DDBJ whole genome shotgun (WGS) entry which is preliminary data.</text>
</comment>
<keyword evidence="6" id="KW-1133">Transmembrane helix</keyword>
<dbReference type="PANTHER" id="PTHR11153">
    <property type="entry name" value="SIDEROFLEXIN"/>
    <property type="match status" value="1"/>
</dbReference>
<feature type="non-terminal residue" evidence="9">
    <location>
        <position position="1"/>
    </location>
</feature>
<gene>
    <name evidence="9" type="ORF">FBUS_03874</name>
</gene>
<keyword evidence="3" id="KW-0813">Transport</keyword>
<dbReference type="GO" id="GO:0005743">
    <property type="term" value="C:mitochondrial inner membrane"/>
    <property type="evidence" value="ECO:0007669"/>
    <property type="project" value="TreeGrafter"/>
</dbReference>
<dbReference type="GO" id="GO:0015075">
    <property type="term" value="F:monoatomic ion transmembrane transporter activity"/>
    <property type="evidence" value="ECO:0007669"/>
    <property type="project" value="InterPro"/>
</dbReference>
<keyword evidence="5" id="KW-0029">Amino-acid transport</keyword>
<evidence type="ECO:0000256" key="8">
    <source>
        <dbReference type="ARBA" id="ARBA00023136"/>
    </source>
</evidence>
<dbReference type="Pfam" id="PF03820">
    <property type="entry name" value="SFXNs"/>
    <property type="match status" value="1"/>
</dbReference>
<evidence type="ECO:0000256" key="2">
    <source>
        <dbReference type="ARBA" id="ARBA00005974"/>
    </source>
</evidence>
<comment type="subcellular location">
    <subcellularLocation>
        <location evidence="1">Mitochondrion membrane</location>
        <topology evidence="1">Multi-pass membrane protein</topology>
    </subcellularLocation>
</comment>
<sequence length="249" mass="27906">TDIYKLNINIEKPRYDQSTYAGRAKHFFITTNPLNILRTSKELDDARTIVQSYRSRKPLPGITEDKLWHAKQVYDSAFHPDTGEKMLLFGRMSFQVPGNMFITGCLLQFYKSTPEVIFWQWFNQTFNAAVNYTNRSGDTPVSVTRLGVSYVLATTGAVVTALGINKQVQRFPPLIGRFVPFVAVAAANCINIPCMRSVEFSEGTPITDEHGQPLGKSTVVGRLAVAKVVISRILMAVPGMSRLLDFNFF</sequence>
<dbReference type="AlphaFoldDB" id="A0A8E0RWA4"/>
<keyword evidence="4" id="KW-0812">Transmembrane</keyword>
<dbReference type="NCBIfam" id="TIGR00798">
    <property type="entry name" value="mtc"/>
    <property type="match status" value="1"/>
</dbReference>
<evidence type="ECO:0000256" key="5">
    <source>
        <dbReference type="ARBA" id="ARBA00022970"/>
    </source>
</evidence>
<keyword evidence="8" id="KW-0472">Membrane</keyword>
<dbReference type="Proteomes" id="UP000728185">
    <property type="component" value="Unassembled WGS sequence"/>
</dbReference>
<protein>
    <submittedName>
        <fullName evidence="9">Sideroflexin</fullName>
    </submittedName>
</protein>
<organism evidence="9 10">
    <name type="scientific">Fasciolopsis buskii</name>
    <dbReference type="NCBI Taxonomy" id="27845"/>
    <lineage>
        <taxon>Eukaryota</taxon>
        <taxon>Metazoa</taxon>
        <taxon>Spiralia</taxon>
        <taxon>Lophotrochozoa</taxon>
        <taxon>Platyhelminthes</taxon>
        <taxon>Trematoda</taxon>
        <taxon>Digenea</taxon>
        <taxon>Plagiorchiida</taxon>
        <taxon>Echinostomata</taxon>
        <taxon>Echinostomatoidea</taxon>
        <taxon>Fasciolidae</taxon>
        <taxon>Fasciolopsis</taxon>
    </lineage>
</organism>
<dbReference type="PANTHER" id="PTHR11153:SF8">
    <property type="entry name" value="SIDEROFLEXIN-1"/>
    <property type="match status" value="1"/>
</dbReference>
<evidence type="ECO:0000256" key="3">
    <source>
        <dbReference type="ARBA" id="ARBA00022448"/>
    </source>
</evidence>
<reference evidence="9" key="1">
    <citation type="submission" date="2019-05" db="EMBL/GenBank/DDBJ databases">
        <title>Annotation for the trematode Fasciolopsis buski.</title>
        <authorList>
            <person name="Choi Y.-J."/>
        </authorList>
    </citation>
    <scope>NUCLEOTIDE SEQUENCE</scope>
    <source>
        <strain evidence="9">HT</strain>
        <tissue evidence="9">Whole worm</tissue>
    </source>
</reference>
<evidence type="ECO:0000313" key="10">
    <source>
        <dbReference type="Proteomes" id="UP000728185"/>
    </source>
</evidence>
<evidence type="ECO:0000256" key="7">
    <source>
        <dbReference type="ARBA" id="ARBA00023128"/>
    </source>
</evidence>
<dbReference type="EMBL" id="LUCM01007486">
    <property type="protein sequence ID" value="KAA0189863.1"/>
    <property type="molecule type" value="Genomic_DNA"/>
</dbReference>